<accession>J9GBQ5</accession>
<evidence type="ECO:0000313" key="1">
    <source>
        <dbReference type="EMBL" id="EJX04752.1"/>
    </source>
</evidence>
<comment type="caution">
    <text evidence="1">The sequence shown here is derived from an EMBL/GenBank/DDBJ whole genome shotgun (WGS) entry which is preliminary data.</text>
</comment>
<name>J9GBQ5_9ZZZZ</name>
<dbReference type="AlphaFoldDB" id="J9GBQ5"/>
<organism evidence="1">
    <name type="scientific">gut metagenome</name>
    <dbReference type="NCBI Taxonomy" id="749906"/>
    <lineage>
        <taxon>unclassified sequences</taxon>
        <taxon>metagenomes</taxon>
        <taxon>organismal metagenomes</taxon>
    </lineage>
</organism>
<reference evidence="1" key="1">
    <citation type="journal article" date="2012" name="PLoS ONE">
        <title>Gene sets for utilization of primary and secondary nutrition supplies in the distal gut of endangered iberian lynx.</title>
        <authorList>
            <person name="Alcaide M."/>
            <person name="Messina E."/>
            <person name="Richter M."/>
            <person name="Bargiela R."/>
            <person name="Peplies J."/>
            <person name="Huws S.A."/>
            <person name="Newbold C.J."/>
            <person name="Golyshin P.N."/>
            <person name="Simon M.A."/>
            <person name="Lopez G."/>
            <person name="Yakimov M.M."/>
            <person name="Ferrer M."/>
        </authorList>
    </citation>
    <scope>NUCLEOTIDE SEQUENCE</scope>
</reference>
<proteinExistence type="predicted"/>
<gene>
    <name evidence="1" type="ORF">EVA_07139</name>
</gene>
<dbReference type="EMBL" id="AMCI01001698">
    <property type="protein sequence ID" value="EJX04752.1"/>
    <property type="molecule type" value="Genomic_DNA"/>
</dbReference>
<sequence>MTTFHVHHHCNRHTTCDPLFSRSCCILNDSHVTSLAISNELSCTCTESIAVVRIVVRRSCATTFITEEVVLSCKLTYELTFSLPSVQLLGNHFRKQLFSFDQRNLYVTVRVTFHSELLSYTFWEAFVDACISSRKLAQNPCSLFFSCNITSFWSSEQVVQFCDELLHCRDELDQTFRNQYCTEVVTSSSTLSYNTCDISNDIVESHVLFFYFFANDTYVRLALECAFQSDVTS</sequence>
<protein>
    <submittedName>
        <fullName evidence="1">Uncharacterized protein</fullName>
    </submittedName>
</protein>